<dbReference type="GO" id="GO:0005737">
    <property type="term" value="C:cytoplasm"/>
    <property type="evidence" value="ECO:0007669"/>
    <property type="project" value="UniProtKB-SubCell"/>
</dbReference>
<proteinExistence type="inferred from homology"/>
<dbReference type="Gene3D" id="3.30.470.20">
    <property type="entry name" value="ATP-grasp fold, B domain"/>
    <property type="match status" value="1"/>
</dbReference>
<evidence type="ECO:0000256" key="4">
    <source>
        <dbReference type="ARBA" id="ARBA00004496"/>
    </source>
</evidence>
<evidence type="ECO:0000256" key="11">
    <source>
        <dbReference type="ARBA" id="ARBA00022960"/>
    </source>
</evidence>
<gene>
    <name evidence="16" type="ORF">HQ945_19210</name>
</gene>
<keyword evidence="12" id="KW-0573">Peptidoglycan synthesis</keyword>
<dbReference type="InterPro" id="IPR013815">
    <property type="entry name" value="ATP_grasp_subdomain_1"/>
</dbReference>
<evidence type="ECO:0000256" key="9">
    <source>
        <dbReference type="ARBA" id="ARBA00022741"/>
    </source>
</evidence>
<keyword evidence="8 16" id="KW-0436">Ligase</keyword>
<comment type="caution">
    <text evidence="16">The sequence shown here is derived from an EMBL/GenBank/DDBJ whole genome shotgun (WGS) entry which is preliminary data.</text>
</comment>
<name>A0A849VTS2_9HYPH</name>
<feature type="domain" description="ATP-grasp" evidence="15">
    <location>
        <begin position="113"/>
        <end position="317"/>
    </location>
</feature>
<comment type="function">
    <text evidence="3">Cell wall formation.</text>
</comment>
<dbReference type="EMBL" id="JABUMX010000005">
    <property type="protein sequence ID" value="NTS33388.1"/>
    <property type="molecule type" value="Genomic_DNA"/>
</dbReference>
<dbReference type="InterPro" id="IPR011095">
    <property type="entry name" value="Dala_Dala_lig_C"/>
</dbReference>
<dbReference type="PANTHER" id="PTHR23132:SF23">
    <property type="entry name" value="D-ALANINE--D-ALANINE LIGASE B"/>
    <property type="match status" value="1"/>
</dbReference>
<comment type="subcellular location">
    <subcellularLocation>
        <location evidence="4">Cytoplasm</location>
    </subcellularLocation>
</comment>
<evidence type="ECO:0000256" key="13">
    <source>
        <dbReference type="ARBA" id="ARBA00047614"/>
    </source>
</evidence>
<evidence type="ECO:0000256" key="5">
    <source>
        <dbReference type="ARBA" id="ARBA00010871"/>
    </source>
</evidence>
<evidence type="ECO:0000256" key="12">
    <source>
        <dbReference type="ARBA" id="ARBA00022984"/>
    </source>
</evidence>
<dbReference type="SUPFAM" id="SSF56059">
    <property type="entry name" value="Glutathione synthetase ATP-binding domain-like"/>
    <property type="match status" value="1"/>
</dbReference>
<dbReference type="Gene3D" id="3.30.1490.20">
    <property type="entry name" value="ATP-grasp fold, A domain"/>
    <property type="match status" value="1"/>
</dbReference>
<protein>
    <recommendedName>
        <fullName evidence="6">D-alanine--D-alanine ligase</fullName>
        <ecNumber evidence="6">6.3.2.4</ecNumber>
    </recommendedName>
</protein>
<evidence type="ECO:0000256" key="7">
    <source>
        <dbReference type="ARBA" id="ARBA00022490"/>
    </source>
</evidence>
<keyword evidence="11" id="KW-0133">Cell shape</keyword>
<evidence type="ECO:0000256" key="6">
    <source>
        <dbReference type="ARBA" id="ARBA00012216"/>
    </source>
</evidence>
<dbReference type="Pfam" id="PF07478">
    <property type="entry name" value="Dala_Dala_lig_C"/>
    <property type="match status" value="1"/>
</dbReference>
<evidence type="ECO:0000313" key="16">
    <source>
        <dbReference type="EMBL" id="NTS33388.1"/>
    </source>
</evidence>
<evidence type="ECO:0000259" key="15">
    <source>
        <dbReference type="PROSITE" id="PS50975"/>
    </source>
</evidence>
<comment type="cofactor">
    <cofactor evidence="1">
        <name>Mn(2+)</name>
        <dbReference type="ChEBI" id="CHEBI:29035"/>
    </cofactor>
</comment>
<comment type="cofactor">
    <cofactor evidence="2">
        <name>Mg(2+)</name>
        <dbReference type="ChEBI" id="CHEBI:18420"/>
    </cofactor>
</comment>
<dbReference type="GO" id="GO:0046872">
    <property type="term" value="F:metal ion binding"/>
    <property type="evidence" value="ECO:0007669"/>
    <property type="project" value="InterPro"/>
</dbReference>
<dbReference type="PROSITE" id="PS00844">
    <property type="entry name" value="DALA_DALA_LIGASE_2"/>
    <property type="match status" value="1"/>
</dbReference>
<dbReference type="PANTHER" id="PTHR23132">
    <property type="entry name" value="D-ALANINE--D-ALANINE LIGASE"/>
    <property type="match status" value="1"/>
</dbReference>
<dbReference type="GO" id="GO:0008360">
    <property type="term" value="P:regulation of cell shape"/>
    <property type="evidence" value="ECO:0007669"/>
    <property type="project" value="UniProtKB-KW"/>
</dbReference>
<dbReference type="GO" id="GO:0008716">
    <property type="term" value="F:D-alanine-D-alanine ligase activity"/>
    <property type="evidence" value="ECO:0007669"/>
    <property type="project" value="UniProtKB-EC"/>
</dbReference>
<evidence type="ECO:0000256" key="1">
    <source>
        <dbReference type="ARBA" id="ARBA00001936"/>
    </source>
</evidence>
<dbReference type="GO" id="GO:0005524">
    <property type="term" value="F:ATP binding"/>
    <property type="evidence" value="ECO:0007669"/>
    <property type="project" value="UniProtKB-UniRule"/>
</dbReference>
<keyword evidence="7" id="KW-0963">Cytoplasm</keyword>
<evidence type="ECO:0000256" key="2">
    <source>
        <dbReference type="ARBA" id="ARBA00001946"/>
    </source>
</evidence>
<dbReference type="GO" id="GO:0009252">
    <property type="term" value="P:peptidoglycan biosynthetic process"/>
    <property type="evidence" value="ECO:0007669"/>
    <property type="project" value="UniProtKB-KW"/>
</dbReference>
<accession>A0A849VTS2</accession>
<organism evidence="16 17">
    <name type="scientific">Phyllobacterium pellucidum</name>
    <dbReference type="NCBI Taxonomy" id="2740464"/>
    <lineage>
        <taxon>Bacteria</taxon>
        <taxon>Pseudomonadati</taxon>
        <taxon>Pseudomonadota</taxon>
        <taxon>Alphaproteobacteria</taxon>
        <taxon>Hyphomicrobiales</taxon>
        <taxon>Phyllobacteriaceae</taxon>
        <taxon>Phyllobacterium</taxon>
    </lineage>
</organism>
<keyword evidence="10 14" id="KW-0067">ATP-binding</keyword>
<reference evidence="16 17" key="1">
    <citation type="submission" date="2020-05" db="EMBL/GenBank/DDBJ databases">
        <authorList>
            <person name="Kim M.K."/>
        </authorList>
    </citation>
    <scope>NUCLEOTIDE SEQUENCE [LARGE SCALE GENOMIC DNA]</scope>
    <source>
        <strain evidence="16 17">BT25</strain>
    </source>
</reference>
<keyword evidence="17" id="KW-1185">Reference proteome</keyword>
<comment type="similarity">
    <text evidence="5">Belongs to the D-alanine--D-alanine ligase family.</text>
</comment>
<evidence type="ECO:0000256" key="3">
    <source>
        <dbReference type="ARBA" id="ARBA00003921"/>
    </source>
</evidence>
<dbReference type="PROSITE" id="PS50975">
    <property type="entry name" value="ATP_GRASP"/>
    <property type="match status" value="1"/>
</dbReference>
<dbReference type="RefSeq" id="WP_113280967.1">
    <property type="nucleotide sequence ID" value="NZ_JABUMX010000005.1"/>
</dbReference>
<evidence type="ECO:0000313" key="17">
    <source>
        <dbReference type="Proteomes" id="UP000550508"/>
    </source>
</evidence>
<comment type="catalytic activity">
    <reaction evidence="13">
        <text>2 D-alanine + ATP = D-alanyl-D-alanine + ADP + phosphate + H(+)</text>
        <dbReference type="Rhea" id="RHEA:11224"/>
        <dbReference type="ChEBI" id="CHEBI:15378"/>
        <dbReference type="ChEBI" id="CHEBI:30616"/>
        <dbReference type="ChEBI" id="CHEBI:43474"/>
        <dbReference type="ChEBI" id="CHEBI:57416"/>
        <dbReference type="ChEBI" id="CHEBI:57822"/>
        <dbReference type="ChEBI" id="CHEBI:456216"/>
        <dbReference type="EC" id="6.3.2.4"/>
    </reaction>
</comment>
<dbReference type="Proteomes" id="UP000550508">
    <property type="component" value="Unassembled WGS sequence"/>
</dbReference>
<evidence type="ECO:0000256" key="10">
    <source>
        <dbReference type="ARBA" id="ARBA00022840"/>
    </source>
</evidence>
<dbReference type="InterPro" id="IPR000291">
    <property type="entry name" value="D-Ala_lig_Van_CS"/>
</dbReference>
<dbReference type="InterPro" id="IPR011761">
    <property type="entry name" value="ATP-grasp"/>
</dbReference>
<evidence type="ECO:0000256" key="14">
    <source>
        <dbReference type="PROSITE-ProRule" id="PRU00409"/>
    </source>
</evidence>
<keyword evidence="9 14" id="KW-0547">Nucleotide-binding</keyword>
<sequence length="333" mass="36622">MRIGIAFDLRDDYANAGYDEEDIVEFDSIETIEAIEAALLSLGHKTERIGSALTLAQRLQNGDRWDLVYNSAEGMHGFGREALAPTLLDSYGVPYAFSDPLTLTITLHKATAKHVVRDCGIPTPDFAVVETPGDVERIALPYPLFIKPIAEGTSKGISAASKVHDPEELRKGCERLLARHKQPVLVEVYLPGREFTVGILGTGKQARVLGIMEIMVRDGPEPEIYSYQNKKNFDDRVTVRLVDDAAGAEATRLALAAWKHLGCRDAGRIDIRCDHAGTAHFLEANPLPGMHPRDSDLPLLARMKGMSYQGLIEQIILSASTRHAFQSGQRNPL</sequence>
<dbReference type="AlphaFoldDB" id="A0A849VTS2"/>
<evidence type="ECO:0000256" key="8">
    <source>
        <dbReference type="ARBA" id="ARBA00022598"/>
    </source>
</evidence>
<dbReference type="EC" id="6.3.2.4" evidence="6"/>